<keyword evidence="1" id="KW-0472">Membrane</keyword>
<sequence length="209" mass="22769">MGIKSDVIVSAVFCGVLIVCVGLMRLVNSPYIFAKSCQATVDFAILAALNPTFSPLLPNSMANMATLQYHLTVNISVPSIGQNIWFRDFSAIALYNNSMLGVPENWIPTNKDPPGRPTDLPPPQGEAWPSPSVFQGTVVVYPSVAAELERERAEGTVRVRVRVSLTATVPMKYSSNFIFNNYDCWLWFPPPGDGAPAVFGQGTRCSLVN</sequence>
<evidence type="ECO:0008006" key="4">
    <source>
        <dbReference type="Google" id="ProtNLM"/>
    </source>
</evidence>
<protein>
    <recommendedName>
        <fullName evidence="4">Late embryogenesis abundant protein LEA-2 subgroup domain-containing protein</fullName>
    </recommendedName>
</protein>
<dbReference type="AlphaFoldDB" id="A0A8T0UJ46"/>
<evidence type="ECO:0000256" key="1">
    <source>
        <dbReference type="SAM" id="Phobius"/>
    </source>
</evidence>
<evidence type="ECO:0000313" key="3">
    <source>
        <dbReference type="Proteomes" id="UP000823388"/>
    </source>
</evidence>
<dbReference type="EMBL" id="CM029042">
    <property type="protein sequence ID" value="KAG2620883.1"/>
    <property type="molecule type" value="Genomic_DNA"/>
</dbReference>
<name>A0A8T0UJ46_PANVG</name>
<evidence type="ECO:0000313" key="2">
    <source>
        <dbReference type="EMBL" id="KAG2620883.1"/>
    </source>
</evidence>
<proteinExistence type="predicted"/>
<dbReference type="Proteomes" id="UP000823388">
    <property type="component" value="Chromosome 3N"/>
</dbReference>
<gene>
    <name evidence="2" type="ORF">PVAP13_3NG201600</name>
</gene>
<comment type="caution">
    <text evidence="2">The sequence shown here is derived from an EMBL/GenBank/DDBJ whole genome shotgun (WGS) entry which is preliminary data.</text>
</comment>
<feature type="transmembrane region" description="Helical" evidence="1">
    <location>
        <begin position="7"/>
        <end position="27"/>
    </location>
</feature>
<accession>A0A8T0UJ46</accession>
<reference evidence="2" key="1">
    <citation type="submission" date="2020-05" db="EMBL/GenBank/DDBJ databases">
        <title>WGS assembly of Panicum virgatum.</title>
        <authorList>
            <person name="Lovell J.T."/>
            <person name="Jenkins J."/>
            <person name="Shu S."/>
            <person name="Juenger T.E."/>
            <person name="Schmutz J."/>
        </authorList>
    </citation>
    <scope>NUCLEOTIDE SEQUENCE</scope>
    <source>
        <strain evidence="2">AP13</strain>
    </source>
</reference>
<keyword evidence="3" id="KW-1185">Reference proteome</keyword>
<keyword evidence="1" id="KW-1133">Transmembrane helix</keyword>
<organism evidence="2 3">
    <name type="scientific">Panicum virgatum</name>
    <name type="common">Blackwell switchgrass</name>
    <dbReference type="NCBI Taxonomy" id="38727"/>
    <lineage>
        <taxon>Eukaryota</taxon>
        <taxon>Viridiplantae</taxon>
        <taxon>Streptophyta</taxon>
        <taxon>Embryophyta</taxon>
        <taxon>Tracheophyta</taxon>
        <taxon>Spermatophyta</taxon>
        <taxon>Magnoliopsida</taxon>
        <taxon>Liliopsida</taxon>
        <taxon>Poales</taxon>
        <taxon>Poaceae</taxon>
        <taxon>PACMAD clade</taxon>
        <taxon>Panicoideae</taxon>
        <taxon>Panicodae</taxon>
        <taxon>Paniceae</taxon>
        <taxon>Panicinae</taxon>
        <taxon>Panicum</taxon>
        <taxon>Panicum sect. Hiantes</taxon>
    </lineage>
</organism>
<keyword evidence="1" id="KW-0812">Transmembrane</keyword>